<evidence type="ECO:0000256" key="4">
    <source>
        <dbReference type="ARBA" id="ARBA00022692"/>
    </source>
</evidence>
<dbReference type="Pfam" id="PF09594">
    <property type="entry name" value="GT87"/>
    <property type="match status" value="1"/>
</dbReference>
<evidence type="ECO:0000256" key="6">
    <source>
        <dbReference type="ARBA" id="ARBA00023136"/>
    </source>
</evidence>
<dbReference type="GO" id="GO:0005886">
    <property type="term" value="C:plasma membrane"/>
    <property type="evidence" value="ECO:0007669"/>
    <property type="project" value="UniProtKB-SubCell"/>
</dbReference>
<evidence type="ECO:0000313" key="9">
    <source>
        <dbReference type="Proteomes" id="UP000037395"/>
    </source>
</evidence>
<reference evidence="8" key="1">
    <citation type="submission" date="2016-08" db="EMBL/GenBank/DDBJ databases">
        <title>Sequencing, Assembly and Comparative Genomics of S. aureofaciens ATCC 10762.</title>
        <authorList>
            <person name="Gradnigo J.S."/>
            <person name="Johnson N."/>
            <person name="Somerville G.A."/>
        </authorList>
    </citation>
    <scope>NUCLEOTIDE SEQUENCE [LARGE SCALE GENOMIC DNA]</scope>
    <source>
        <strain evidence="8">ATCC 10762</strain>
    </source>
</reference>
<keyword evidence="5" id="KW-1133">Transmembrane helix</keyword>
<evidence type="ECO:0000256" key="5">
    <source>
        <dbReference type="ARBA" id="ARBA00022989"/>
    </source>
</evidence>
<evidence type="ECO:0000256" key="7">
    <source>
        <dbReference type="ARBA" id="ARBA00024033"/>
    </source>
</evidence>
<comment type="similarity">
    <text evidence="7">Belongs to the glycosyltransferase 87 family.</text>
</comment>
<keyword evidence="3" id="KW-0808">Transferase</keyword>
<evidence type="ECO:0000256" key="3">
    <source>
        <dbReference type="ARBA" id="ARBA00022679"/>
    </source>
</evidence>
<dbReference type="EMBL" id="JPRF03000063">
    <property type="protein sequence ID" value="OEV33655.1"/>
    <property type="molecule type" value="Genomic_DNA"/>
</dbReference>
<evidence type="ECO:0000256" key="2">
    <source>
        <dbReference type="ARBA" id="ARBA00022475"/>
    </source>
</evidence>
<organism evidence="8 9">
    <name type="scientific">Kitasatospora aureofaciens</name>
    <name type="common">Streptomyces aureofaciens</name>
    <dbReference type="NCBI Taxonomy" id="1894"/>
    <lineage>
        <taxon>Bacteria</taxon>
        <taxon>Bacillati</taxon>
        <taxon>Actinomycetota</taxon>
        <taxon>Actinomycetes</taxon>
        <taxon>Kitasatosporales</taxon>
        <taxon>Streptomycetaceae</taxon>
        <taxon>Kitasatospora</taxon>
    </lineage>
</organism>
<dbReference type="GO" id="GO:0016758">
    <property type="term" value="F:hexosyltransferase activity"/>
    <property type="evidence" value="ECO:0007669"/>
    <property type="project" value="InterPro"/>
</dbReference>
<name>A0A1E7MYX7_KITAU</name>
<evidence type="ECO:0008006" key="10">
    <source>
        <dbReference type="Google" id="ProtNLM"/>
    </source>
</evidence>
<dbReference type="InterPro" id="IPR018584">
    <property type="entry name" value="GT87"/>
</dbReference>
<proteinExistence type="inferred from homology"/>
<keyword evidence="2" id="KW-1003">Cell membrane</keyword>
<keyword evidence="6" id="KW-0472">Membrane</keyword>
<keyword evidence="9" id="KW-1185">Reference proteome</keyword>
<keyword evidence="4" id="KW-0812">Transmembrane</keyword>
<dbReference type="KEGG" id="kau:B6264_08700"/>
<evidence type="ECO:0000313" key="8">
    <source>
        <dbReference type="EMBL" id="OEV33655.1"/>
    </source>
</evidence>
<comment type="caution">
    <text evidence="8">The sequence shown here is derived from an EMBL/GenBank/DDBJ whole genome shotgun (WGS) entry which is preliminary data.</text>
</comment>
<dbReference type="AlphaFoldDB" id="A0A1E7MYX7"/>
<accession>A0A1E7MYX7</accession>
<dbReference type="Proteomes" id="UP000037395">
    <property type="component" value="Unassembled WGS sequence"/>
</dbReference>
<sequence>MAAGWAAAFPLVSDLANQRLWGLVAAPAYLVAGLLCLTLPRRFAAEAAAVVALVGAVLAPLGLLAVTGRHQSEVMVVERSAHLLLTTGDVYLQHPVVVTDYNPYLPAMSLFGLPRQLLGSSTAFARVAGDARIWFALTFIACLLGAWRLLRPSRDRAPLLPLAVLTASPLIALALVVGGVDLPLIGVCCLAMALAERDRTVSAGLVLALACSLKWTAWPALPVAVLLLWRLYGRRPAARTALIGAGVSAAVLLPSVLTQPQALRDQVVRFPLGMTAIRTPAGSPLPGKVLAGFGPTGHSVSLALMTTALVGVAIWLLARPPVSAIAAADLLAAGLAIAFTLAPAGRFGYLALPAVLMIWPRLAARRWTSRRPVPPRPVPDAPAPAVPRR</sequence>
<gene>
    <name evidence="8" type="ORF">HS99_0038525</name>
</gene>
<comment type="subcellular location">
    <subcellularLocation>
        <location evidence="1">Cell membrane</location>
        <topology evidence="1">Multi-pass membrane protein</topology>
    </subcellularLocation>
</comment>
<protein>
    <recommendedName>
        <fullName evidence="10">DUF2029 domain-containing protein</fullName>
    </recommendedName>
</protein>
<evidence type="ECO:0000256" key="1">
    <source>
        <dbReference type="ARBA" id="ARBA00004651"/>
    </source>
</evidence>